<dbReference type="EMBL" id="JAMWBK010000005">
    <property type="protein sequence ID" value="KAJ8904741.1"/>
    <property type="molecule type" value="Genomic_DNA"/>
</dbReference>
<keyword evidence="3 5" id="KW-0067">ATP-binding</keyword>
<dbReference type="SMART" id="SM00387">
    <property type="entry name" value="HATPase_c"/>
    <property type="match status" value="1"/>
</dbReference>
<feature type="binding site" evidence="5">
    <location>
        <begin position="156"/>
        <end position="161"/>
    </location>
    <ligand>
        <name>ATP</name>
        <dbReference type="ChEBI" id="CHEBI:30616"/>
    </ligand>
</feature>
<dbReference type="GO" id="GO:0051082">
    <property type="term" value="F:unfolded protein binding"/>
    <property type="evidence" value="ECO:0007669"/>
    <property type="project" value="InterPro"/>
</dbReference>
<reference evidence="9 10" key="1">
    <citation type="journal article" date="2023" name="Nat. Commun.">
        <title>Origin of minicircular mitochondrial genomes in red algae.</title>
        <authorList>
            <person name="Lee Y."/>
            <person name="Cho C.H."/>
            <person name="Lee Y.M."/>
            <person name="Park S.I."/>
            <person name="Yang J.H."/>
            <person name="West J.A."/>
            <person name="Bhattacharya D."/>
            <person name="Yoon H.S."/>
        </authorList>
    </citation>
    <scope>NUCLEOTIDE SEQUENCE [LARGE SCALE GENOMIC DNA]</scope>
    <source>
        <strain evidence="9 10">CCMP1338</strain>
        <tissue evidence="9">Whole cell</tissue>
    </source>
</reference>
<dbReference type="Proteomes" id="UP001157974">
    <property type="component" value="Unassembled WGS sequence"/>
</dbReference>
<name>A0AAV8UTB4_9RHOD</name>
<feature type="compositionally biased region" description="Acidic residues" evidence="6">
    <location>
        <begin position="797"/>
        <end position="832"/>
    </location>
</feature>
<feature type="compositionally biased region" description="Basic and acidic residues" evidence="6">
    <location>
        <begin position="309"/>
        <end position="319"/>
    </location>
</feature>
<feature type="binding site" evidence="5">
    <location>
        <begin position="129"/>
        <end position="130"/>
    </location>
    <ligand>
        <name>ATP</name>
        <dbReference type="ChEBI" id="CHEBI:30616"/>
    </ligand>
</feature>
<protein>
    <recommendedName>
        <fullName evidence="8">Histidine kinase/HSP90-like ATPase domain-containing protein</fullName>
    </recommendedName>
</protein>
<feature type="compositionally biased region" description="Acidic residues" evidence="6">
    <location>
        <begin position="251"/>
        <end position="264"/>
    </location>
</feature>
<dbReference type="InterPro" id="IPR020575">
    <property type="entry name" value="Hsp90_N"/>
</dbReference>
<dbReference type="NCBIfam" id="NF003555">
    <property type="entry name" value="PRK05218.1"/>
    <property type="match status" value="1"/>
</dbReference>
<dbReference type="InterPro" id="IPR036890">
    <property type="entry name" value="HATPase_C_sf"/>
</dbReference>
<feature type="binding site" evidence="5">
    <location>
        <position position="439"/>
    </location>
    <ligand>
        <name>ATP</name>
        <dbReference type="ChEBI" id="CHEBI:30616"/>
    </ligand>
</feature>
<feature type="signal peptide" evidence="7">
    <location>
        <begin position="1"/>
        <end position="28"/>
    </location>
</feature>
<dbReference type="FunFam" id="3.30.565.10:FF:000005">
    <property type="entry name" value="Heat shock protein 90"/>
    <property type="match status" value="1"/>
</dbReference>
<dbReference type="PRINTS" id="PR00775">
    <property type="entry name" value="HEATSHOCK90"/>
</dbReference>
<dbReference type="InterPro" id="IPR037196">
    <property type="entry name" value="HSP90_C"/>
</dbReference>
<dbReference type="InterPro" id="IPR020568">
    <property type="entry name" value="Ribosomal_Su5_D2-typ_SF"/>
</dbReference>
<comment type="caution">
    <text evidence="9">The sequence shown here is derived from an EMBL/GenBank/DDBJ whole genome shotgun (WGS) entry which is preliminary data.</text>
</comment>
<dbReference type="PROSITE" id="PS00298">
    <property type="entry name" value="HSP90"/>
    <property type="match status" value="1"/>
</dbReference>
<keyword evidence="10" id="KW-1185">Reference proteome</keyword>
<dbReference type="PANTHER" id="PTHR11528">
    <property type="entry name" value="HEAT SHOCK PROTEIN 90 FAMILY MEMBER"/>
    <property type="match status" value="1"/>
</dbReference>
<dbReference type="AlphaFoldDB" id="A0AAV8UTB4"/>
<accession>A0AAV8UTB4</accession>
<dbReference type="Gene3D" id="3.30.230.80">
    <property type="match status" value="1"/>
</dbReference>
<dbReference type="SUPFAM" id="SSF54211">
    <property type="entry name" value="Ribosomal protein S5 domain 2-like"/>
    <property type="match status" value="1"/>
</dbReference>
<evidence type="ECO:0000256" key="7">
    <source>
        <dbReference type="SAM" id="SignalP"/>
    </source>
</evidence>
<keyword evidence="2 5" id="KW-0547">Nucleotide-binding</keyword>
<dbReference type="Gene3D" id="1.20.120.790">
    <property type="entry name" value="Heat shock protein 90, C-terminal domain"/>
    <property type="match status" value="1"/>
</dbReference>
<dbReference type="GO" id="GO:0140662">
    <property type="term" value="F:ATP-dependent protein folding chaperone"/>
    <property type="evidence" value="ECO:0007669"/>
    <property type="project" value="InterPro"/>
</dbReference>
<feature type="binding site" evidence="5">
    <location>
        <position position="109"/>
    </location>
    <ligand>
        <name>ATP</name>
        <dbReference type="ChEBI" id="CHEBI:30616"/>
    </ligand>
</feature>
<dbReference type="Pfam" id="PF00183">
    <property type="entry name" value="HSP90"/>
    <property type="match status" value="1"/>
</dbReference>
<keyword evidence="7" id="KW-0732">Signal</keyword>
<dbReference type="SUPFAM" id="SSF110942">
    <property type="entry name" value="HSP90 C-terminal domain"/>
    <property type="match status" value="1"/>
</dbReference>
<feature type="binding site" evidence="5">
    <location>
        <position position="67"/>
    </location>
    <ligand>
        <name>ATP</name>
        <dbReference type="ChEBI" id="CHEBI:30616"/>
    </ligand>
</feature>
<dbReference type="CDD" id="cd16927">
    <property type="entry name" value="HATPase_Hsp90-like"/>
    <property type="match status" value="1"/>
</dbReference>
<feature type="binding site" evidence="5">
    <location>
        <position position="128"/>
    </location>
    <ligand>
        <name>ATP</name>
        <dbReference type="ChEBI" id="CHEBI:30616"/>
    </ligand>
</feature>
<feature type="binding site" evidence="5">
    <location>
        <position position="122"/>
    </location>
    <ligand>
        <name>ATP</name>
        <dbReference type="ChEBI" id="CHEBI:30616"/>
    </ligand>
</feature>
<dbReference type="InterPro" id="IPR003594">
    <property type="entry name" value="HATPase_dom"/>
</dbReference>
<dbReference type="PIRSF" id="PIRSF002583">
    <property type="entry name" value="Hsp90"/>
    <property type="match status" value="1"/>
</dbReference>
<comment type="similarity">
    <text evidence="1">Belongs to the heat shock protein 90 family.</text>
</comment>
<feature type="chain" id="PRO_5043866165" description="Histidine kinase/HSP90-like ATPase domain-containing protein" evidence="7">
    <location>
        <begin position="29"/>
        <end position="832"/>
    </location>
</feature>
<dbReference type="HAMAP" id="MF_00505">
    <property type="entry name" value="HSP90"/>
    <property type="match status" value="1"/>
</dbReference>
<evidence type="ECO:0000313" key="9">
    <source>
        <dbReference type="EMBL" id="KAJ8904741.1"/>
    </source>
</evidence>
<dbReference type="GO" id="GO:0016887">
    <property type="term" value="F:ATP hydrolysis activity"/>
    <property type="evidence" value="ECO:0007669"/>
    <property type="project" value="InterPro"/>
</dbReference>
<feature type="binding site" evidence="5">
    <location>
        <position position="63"/>
    </location>
    <ligand>
        <name>ATP</name>
        <dbReference type="ChEBI" id="CHEBI:30616"/>
    </ligand>
</feature>
<evidence type="ECO:0000256" key="2">
    <source>
        <dbReference type="ARBA" id="ARBA00022741"/>
    </source>
</evidence>
<evidence type="ECO:0000256" key="1">
    <source>
        <dbReference type="ARBA" id="ARBA00008239"/>
    </source>
</evidence>
<evidence type="ECO:0000256" key="3">
    <source>
        <dbReference type="ARBA" id="ARBA00022840"/>
    </source>
</evidence>
<dbReference type="InterPro" id="IPR019805">
    <property type="entry name" value="Heat_shock_protein_90_CS"/>
</dbReference>
<proteinExistence type="inferred from homology"/>
<evidence type="ECO:0000256" key="6">
    <source>
        <dbReference type="SAM" id="MobiDB-lite"/>
    </source>
</evidence>
<feature type="region of interest" description="Disordered" evidence="6">
    <location>
        <begin position="785"/>
        <end position="832"/>
    </location>
</feature>
<organism evidence="9 10">
    <name type="scientific">Rhodosorus marinus</name>
    <dbReference type="NCBI Taxonomy" id="101924"/>
    <lineage>
        <taxon>Eukaryota</taxon>
        <taxon>Rhodophyta</taxon>
        <taxon>Stylonematophyceae</taxon>
        <taxon>Stylonematales</taxon>
        <taxon>Stylonemataceae</taxon>
        <taxon>Rhodosorus</taxon>
    </lineage>
</organism>
<dbReference type="Pfam" id="PF13589">
    <property type="entry name" value="HATPase_c_3"/>
    <property type="match status" value="1"/>
</dbReference>
<sequence>MARSSVFWRLSVALLSTALVCGVSPVRADLGKVETFQFQAEVTRLMDILIHSLYSNRDVFLRELISNANDAIDKIRFQALTDSSALVAGEDLHIKIKVDLSSRTITVEDSGVGMTKQDMINNLGTIAKSGTSAFLEQISKDLESGGGADTANLIGQFGVGFYSAFLVADKITVVSKNNNDPKQWRWSSKTNSGFTIKEDDSEPLGRGTKVILEVKEDAAEYLDIGLLEELIKRYSEFIVFPIYVYKEVPEVPEPEEPEEEEEGAVIDTGTGDESTNGEVDAETPEDEDVTDEEGAEQDDEEIISEEEDPTRKEGEEAPPKYDWSLVNDVKPLWTRDPSEISEEEYTSFFKSIAKTDEEPLTYIHFKAEGDVEFRGLLYIPKKPIRSLTHVEEKTRKDLVRLYVRRVLVTDTVEDGLLPAWLSMIVGIVDSDDLPINVSRETLQQSKSLTAIKKKLLRKALEAIKIMMDKEPYEPEKDDPRKPGSQFLDFWKVYGATLKMGLVQDVANRDRLAKIVRFKSSKTALRDPNDVITLEDYMLRAKEGQDYIYVHSGESLDAVKNSPFTEQLVDLGYEVIYLVDPVDEFLLQYYQEFQGTKLMAVAKDNFRLGSEDDEVIRTKAKRGRQSIKSLLTFMKETLGSDKVSSVRASMKLTRSACALSSEQFGYTARMETVMRAQALANPEKVQTVPKQKVMEVNPYHPIVEGLNMLIERDPQSQKAADIINVLYDAALVASGYYLHDHTDHGIRISKLMAQTLGMDPNATFEEPPMPDMTKVDDDEPEKVEVPIDFGDIPMGFGDDADDDDDGIDLEGDDFANEEYDTEIEEEVADKEEL</sequence>
<feature type="binding site" evidence="5">
    <location>
        <position position="114"/>
    </location>
    <ligand>
        <name>ATP</name>
        <dbReference type="ChEBI" id="CHEBI:30616"/>
    </ligand>
</feature>
<dbReference type="Gene3D" id="3.40.50.11260">
    <property type="match status" value="1"/>
</dbReference>
<dbReference type="GO" id="GO:0005524">
    <property type="term" value="F:ATP binding"/>
    <property type="evidence" value="ECO:0007669"/>
    <property type="project" value="UniProtKB-KW"/>
</dbReference>
<gene>
    <name evidence="9" type="ORF">NDN08_001257</name>
</gene>
<dbReference type="InterPro" id="IPR001404">
    <property type="entry name" value="Hsp90_fam"/>
</dbReference>
<dbReference type="SUPFAM" id="SSF55874">
    <property type="entry name" value="ATPase domain of HSP90 chaperone/DNA topoisomerase II/histidine kinase"/>
    <property type="match status" value="1"/>
</dbReference>
<evidence type="ECO:0000313" key="10">
    <source>
        <dbReference type="Proteomes" id="UP001157974"/>
    </source>
</evidence>
<feature type="compositionally biased region" description="Acidic residues" evidence="6">
    <location>
        <begin position="279"/>
        <end position="308"/>
    </location>
</feature>
<keyword evidence="4" id="KW-0143">Chaperone</keyword>
<dbReference type="Gene3D" id="3.30.565.10">
    <property type="entry name" value="Histidine kinase-like ATPase, C-terminal domain"/>
    <property type="match status" value="1"/>
</dbReference>
<feature type="binding site" evidence="5">
    <location>
        <position position="208"/>
    </location>
    <ligand>
        <name>ATP</name>
        <dbReference type="ChEBI" id="CHEBI:30616"/>
    </ligand>
</feature>
<feature type="domain" description="Histidine kinase/HSP90-like ATPase" evidence="8">
    <location>
        <begin position="56"/>
        <end position="218"/>
    </location>
</feature>
<evidence type="ECO:0000256" key="5">
    <source>
        <dbReference type="PIRSR" id="PIRSR002583-1"/>
    </source>
</evidence>
<evidence type="ECO:0000259" key="8">
    <source>
        <dbReference type="SMART" id="SM00387"/>
    </source>
</evidence>
<feature type="region of interest" description="Disordered" evidence="6">
    <location>
        <begin position="251"/>
        <end position="320"/>
    </location>
</feature>
<evidence type="ECO:0000256" key="4">
    <source>
        <dbReference type="ARBA" id="ARBA00023186"/>
    </source>
</evidence>